<keyword evidence="3" id="KW-1185">Reference proteome</keyword>
<accession>A0A2P6TXN6</accession>
<dbReference type="Proteomes" id="UP000239899">
    <property type="component" value="Unassembled WGS sequence"/>
</dbReference>
<dbReference type="AlphaFoldDB" id="A0A2P6TXN6"/>
<feature type="compositionally biased region" description="Low complexity" evidence="1">
    <location>
        <begin position="136"/>
        <end position="157"/>
    </location>
</feature>
<name>A0A2P6TXN6_CHLSO</name>
<comment type="caution">
    <text evidence="2">The sequence shown here is derived from an EMBL/GenBank/DDBJ whole genome shotgun (WGS) entry which is preliminary data.</text>
</comment>
<feature type="compositionally biased region" description="Polar residues" evidence="1">
    <location>
        <begin position="162"/>
        <end position="178"/>
    </location>
</feature>
<feature type="region of interest" description="Disordered" evidence="1">
    <location>
        <begin position="122"/>
        <end position="178"/>
    </location>
</feature>
<evidence type="ECO:0000313" key="2">
    <source>
        <dbReference type="EMBL" id="PRW58808.1"/>
    </source>
</evidence>
<protein>
    <submittedName>
        <fullName evidence="2">Pilus assembly</fullName>
    </submittedName>
</protein>
<sequence>MAAPAQPEAQPLQGVSRSGSTWYAHLTITNSLSGSQSKYTVSGLPTRRVAAHARDLLLLAKERLFGLHATKRHDQLHFERSTYEALQPDLRQCSDMQSAASLITRLAERGELSDLARASAAAGLAPQVPSRPPSALLGELEQGQQQQRQLGQRRGLLAATPLCSSQGNSAAGSQLTSG</sequence>
<gene>
    <name evidence="2" type="ORF">C2E21_2354</name>
</gene>
<evidence type="ECO:0000313" key="3">
    <source>
        <dbReference type="Proteomes" id="UP000239899"/>
    </source>
</evidence>
<organism evidence="2 3">
    <name type="scientific">Chlorella sorokiniana</name>
    <name type="common">Freshwater green alga</name>
    <dbReference type="NCBI Taxonomy" id="3076"/>
    <lineage>
        <taxon>Eukaryota</taxon>
        <taxon>Viridiplantae</taxon>
        <taxon>Chlorophyta</taxon>
        <taxon>core chlorophytes</taxon>
        <taxon>Trebouxiophyceae</taxon>
        <taxon>Chlorellales</taxon>
        <taxon>Chlorellaceae</taxon>
        <taxon>Chlorella clade</taxon>
        <taxon>Chlorella</taxon>
    </lineage>
</organism>
<reference evidence="2 3" key="1">
    <citation type="journal article" date="2018" name="Plant J.">
        <title>Genome sequences of Chlorella sorokiniana UTEX 1602 and Micractinium conductrix SAG 241.80: implications to maltose excretion by a green alga.</title>
        <authorList>
            <person name="Arriola M.B."/>
            <person name="Velmurugan N."/>
            <person name="Zhang Y."/>
            <person name="Plunkett M.H."/>
            <person name="Hondzo H."/>
            <person name="Barney B.M."/>
        </authorList>
    </citation>
    <scope>NUCLEOTIDE SEQUENCE [LARGE SCALE GENOMIC DNA]</scope>
    <source>
        <strain evidence="3">UTEX 1602</strain>
    </source>
</reference>
<evidence type="ECO:0000256" key="1">
    <source>
        <dbReference type="SAM" id="MobiDB-lite"/>
    </source>
</evidence>
<dbReference type="EMBL" id="LHPG02000004">
    <property type="protein sequence ID" value="PRW58808.1"/>
    <property type="molecule type" value="Genomic_DNA"/>
</dbReference>
<proteinExistence type="predicted"/>